<feature type="domain" description="TRAP C4-dicarboxylate transport system permease DctM subunit" evidence="9">
    <location>
        <begin position="20"/>
        <end position="331"/>
    </location>
</feature>
<dbReference type="Pfam" id="PF06808">
    <property type="entry name" value="DctM"/>
    <property type="match status" value="1"/>
</dbReference>
<keyword evidence="11" id="KW-1185">Reference proteome</keyword>
<feature type="transmembrane region" description="Helical" evidence="8">
    <location>
        <begin position="252"/>
        <end position="274"/>
    </location>
</feature>
<evidence type="ECO:0000256" key="8">
    <source>
        <dbReference type="SAM" id="Phobius"/>
    </source>
</evidence>
<dbReference type="PANTHER" id="PTHR33362">
    <property type="entry name" value="SIALIC ACID TRAP TRANSPORTER PERMEASE PROTEIN SIAT-RELATED"/>
    <property type="match status" value="1"/>
</dbReference>
<evidence type="ECO:0000313" key="10">
    <source>
        <dbReference type="EMBL" id="EFV93838.1"/>
    </source>
</evidence>
<keyword evidence="3 7" id="KW-0997">Cell inner membrane</keyword>
<accession>E7RZ39</accession>
<feature type="transmembrane region" description="Helical" evidence="8">
    <location>
        <begin position="64"/>
        <end position="86"/>
    </location>
</feature>
<evidence type="ECO:0000256" key="3">
    <source>
        <dbReference type="ARBA" id="ARBA00022519"/>
    </source>
</evidence>
<dbReference type="GO" id="GO:0005886">
    <property type="term" value="C:plasma membrane"/>
    <property type="evidence" value="ECO:0007669"/>
    <property type="project" value="UniProtKB-SubCell"/>
</dbReference>
<comment type="function">
    <text evidence="7">Part of the tripartite ATP-independent periplasmic (TRAP) transport system.</text>
</comment>
<dbReference type="eggNOG" id="COG4664">
    <property type="taxonomic scope" value="Bacteria"/>
</dbReference>
<organism evidence="10 11">
    <name type="scientific">Lautropia mirabilis ATCC 51599</name>
    <dbReference type="NCBI Taxonomy" id="887898"/>
    <lineage>
        <taxon>Bacteria</taxon>
        <taxon>Pseudomonadati</taxon>
        <taxon>Pseudomonadota</taxon>
        <taxon>Betaproteobacteria</taxon>
        <taxon>Burkholderiales</taxon>
        <taxon>Burkholderiaceae</taxon>
        <taxon>Lautropia</taxon>
    </lineage>
</organism>
<evidence type="ECO:0000313" key="11">
    <source>
        <dbReference type="Proteomes" id="UP000011021"/>
    </source>
</evidence>
<evidence type="ECO:0000259" key="9">
    <source>
        <dbReference type="Pfam" id="PF06808"/>
    </source>
</evidence>
<dbReference type="InterPro" id="IPR010656">
    <property type="entry name" value="DctM"/>
</dbReference>
<feature type="transmembrane region" description="Helical" evidence="8">
    <location>
        <begin position="310"/>
        <end position="331"/>
    </location>
</feature>
<reference evidence="10 11" key="1">
    <citation type="submission" date="2010-12" db="EMBL/GenBank/DDBJ databases">
        <authorList>
            <person name="Muzny D."/>
            <person name="Qin X."/>
            <person name="Deng J."/>
            <person name="Jiang H."/>
            <person name="Liu Y."/>
            <person name="Qu J."/>
            <person name="Song X.-Z."/>
            <person name="Zhang L."/>
            <person name="Thornton R."/>
            <person name="Coyle M."/>
            <person name="Francisco L."/>
            <person name="Jackson L."/>
            <person name="Javaid M."/>
            <person name="Korchina V."/>
            <person name="Kovar C."/>
            <person name="Mata R."/>
            <person name="Mathew T."/>
            <person name="Ngo R."/>
            <person name="Nguyen L."/>
            <person name="Nguyen N."/>
            <person name="Okwuonu G."/>
            <person name="Ongeri F."/>
            <person name="Pham C."/>
            <person name="Simmons D."/>
            <person name="Wilczek-Boney K."/>
            <person name="Hale W."/>
            <person name="Jakkamsetti A."/>
            <person name="Pham P."/>
            <person name="Ruth R."/>
            <person name="San Lucas F."/>
            <person name="Warren J."/>
            <person name="Zhang J."/>
            <person name="Zhao Z."/>
            <person name="Zhou C."/>
            <person name="Zhu D."/>
            <person name="Lee S."/>
            <person name="Bess C."/>
            <person name="Blankenburg K."/>
            <person name="Forbes L."/>
            <person name="Fu Q."/>
            <person name="Gubbala S."/>
            <person name="Hirani K."/>
            <person name="Jayaseelan J.C."/>
            <person name="Lara F."/>
            <person name="Munidasa M."/>
            <person name="Palculict T."/>
            <person name="Patil S."/>
            <person name="Pu L.-L."/>
            <person name="Saada N."/>
            <person name="Tang L."/>
            <person name="Weissenberger G."/>
            <person name="Zhu Y."/>
            <person name="Hemphill L."/>
            <person name="Shang Y."/>
            <person name="Youmans B."/>
            <person name="Ayvaz T."/>
            <person name="Ross M."/>
            <person name="Santibanez J."/>
            <person name="Aqrawi P."/>
            <person name="Gross S."/>
            <person name="Joshi V."/>
            <person name="Fowler G."/>
            <person name="Nazareth L."/>
            <person name="Reid J."/>
            <person name="Worley K."/>
            <person name="Petrosino J."/>
            <person name="Highlander S."/>
            <person name="Gibbs R."/>
        </authorList>
    </citation>
    <scope>NUCLEOTIDE SEQUENCE [LARGE SCALE GENOMIC DNA]</scope>
    <source>
        <strain evidence="10 11">ATCC 51599</strain>
    </source>
</reference>
<feature type="transmembrane region" description="Helical" evidence="8">
    <location>
        <begin position="280"/>
        <end position="298"/>
    </location>
</feature>
<name>E7RZ39_9BURK</name>
<dbReference type="PANTHER" id="PTHR33362:SF7">
    <property type="entry name" value="SLL1103 PROTEIN"/>
    <property type="match status" value="1"/>
</dbReference>
<feature type="transmembrane region" description="Helical" evidence="8">
    <location>
        <begin position="7"/>
        <end position="27"/>
    </location>
</feature>
<evidence type="ECO:0000256" key="6">
    <source>
        <dbReference type="ARBA" id="ARBA00023136"/>
    </source>
</evidence>
<evidence type="ECO:0000256" key="5">
    <source>
        <dbReference type="ARBA" id="ARBA00022989"/>
    </source>
</evidence>
<dbReference type="GO" id="GO:0022857">
    <property type="term" value="F:transmembrane transporter activity"/>
    <property type="evidence" value="ECO:0007669"/>
    <property type="project" value="UniProtKB-UniRule"/>
</dbReference>
<feature type="transmembrane region" description="Helical" evidence="8">
    <location>
        <begin position="33"/>
        <end position="52"/>
    </location>
</feature>
<proteinExistence type="predicted"/>
<dbReference type="RefSeq" id="WP_005674319.1">
    <property type="nucleotide sequence ID" value="NZ_CP146288.1"/>
</dbReference>
<evidence type="ECO:0000256" key="4">
    <source>
        <dbReference type="ARBA" id="ARBA00022692"/>
    </source>
</evidence>
<feature type="transmembrane region" description="Helical" evidence="8">
    <location>
        <begin position="110"/>
        <end position="140"/>
    </location>
</feature>
<gene>
    <name evidence="10" type="ORF">HMPREF0551_1953</name>
</gene>
<dbReference type="Proteomes" id="UP000011021">
    <property type="component" value="Unassembled WGS sequence"/>
</dbReference>
<dbReference type="EMBL" id="AEQP01000022">
    <property type="protein sequence ID" value="EFV93838.1"/>
    <property type="molecule type" value="Genomic_DNA"/>
</dbReference>
<dbReference type="AlphaFoldDB" id="E7RZ39"/>
<evidence type="ECO:0000256" key="1">
    <source>
        <dbReference type="ARBA" id="ARBA00004429"/>
    </source>
</evidence>
<keyword evidence="5 8" id="KW-1133">Transmembrane helix</keyword>
<keyword evidence="2" id="KW-1003">Cell membrane</keyword>
<comment type="caution">
    <text evidence="10">The sequence shown here is derived from an EMBL/GenBank/DDBJ whole genome shotgun (WGS) entry which is preliminary data.</text>
</comment>
<dbReference type="InterPro" id="IPR004681">
    <property type="entry name" value="TRAP_DctM"/>
</dbReference>
<evidence type="ECO:0000256" key="7">
    <source>
        <dbReference type="RuleBase" id="RU369079"/>
    </source>
</evidence>
<keyword evidence="4 8" id="KW-0812">Transmembrane</keyword>
<keyword evidence="7" id="KW-0813">Transport</keyword>
<comment type="subcellular location">
    <subcellularLocation>
        <location evidence="1 7">Cell inner membrane</location>
        <topology evidence="1 7">Multi-pass membrane protein</topology>
    </subcellularLocation>
</comment>
<sequence>MMEMDPILLGEILAGTLFFGIIFVLALGFPVAYTLAGTSLMIAAIGWYFEIFDFSNFGALASRYVGFMSSEVLVAVPLFIFMGVLLERSGIAEALLTTMGRLFGNVRGGLGFSVIIVGALLAASTGVVGATVVTMGLISLPAMLRAGYDPKLGAGVIAASGTLGQIIPPSTILIFMGDMLSGINAQVQMSKGNFAPTPVSVGDLFVGAILPSAVLVGLYMLYMAGKAIFDPKSCPATPFQREEGGHGLGREIVTALLPPLALILAVLGSILGGIATPTEAASVGSVGALLLIAIKGRFSLRMLQQACLSTATITSMVFTLLLGAAVFSIVFRSW</sequence>
<protein>
    <submittedName>
        <fullName evidence="10">TRAP transporter, DctM subunit</fullName>
    </submittedName>
</protein>
<dbReference type="HOGENOM" id="CLU_019824_4_0_4"/>
<dbReference type="STRING" id="887898.HMPREF0551_1953"/>
<keyword evidence="6 8" id="KW-0472">Membrane</keyword>
<feature type="transmembrane region" description="Helical" evidence="8">
    <location>
        <begin position="152"/>
        <end position="176"/>
    </location>
</feature>
<evidence type="ECO:0000256" key="2">
    <source>
        <dbReference type="ARBA" id="ARBA00022475"/>
    </source>
</evidence>
<feature type="transmembrane region" description="Helical" evidence="8">
    <location>
        <begin position="204"/>
        <end position="222"/>
    </location>
</feature>